<sequence>MSEREHERSLAEPAFPGDDGQIDPLLAEVADGELVDVLSRYGAARVFVPVVAVLTSDPQTALTEGDKGADMAAVLMTGADGRQALLTFTSVAAMQRWNPQARPVPVYGRDAARSARSEGAAALLVDLGSPGFRVIETEDLEHIAAEHVLVRTATGTAWVSPGQ</sequence>
<feature type="region of interest" description="Disordered" evidence="1">
    <location>
        <begin position="1"/>
        <end position="21"/>
    </location>
</feature>
<dbReference type="Proteomes" id="UP000316988">
    <property type="component" value="Unassembled WGS sequence"/>
</dbReference>
<dbReference type="EMBL" id="VLNT01000011">
    <property type="protein sequence ID" value="TSD62058.1"/>
    <property type="molecule type" value="Genomic_DNA"/>
</dbReference>
<gene>
    <name evidence="3" type="ORF">FNM00_13140</name>
</gene>
<evidence type="ECO:0000256" key="1">
    <source>
        <dbReference type="SAM" id="MobiDB-lite"/>
    </source>
</evidence>
<evidence type="ECO:0000259" key="2">
    <source>
        <dbReference type="Pfam" id="PF07179"/>
    </source>
</evidence>
<dbReference type="InterPro" id="IPR009839">
    <property type="entry name" value="SseB_N"/>
</dbReference>
<proteinExistence type="predicted"/>
<evidence type="ECO:0000313" key="4">
    <source>
        <dbReference type="Proteomes" id="UP000316988"/>
    </source>
</evidence>
<comment type="caution">
    <text evidence="3">The sequence shown here is derived from an EMBL/GenBank/DDBJ whole genome shotgun (WGS) entry which is preliminary data.</text>
</comment>
<protein>
    <submittedName>
        <fullName evidence="3">SseB family protein</fullName>
    </submittedName>
</protein>
<feature type="compositionally biased region" description="Basic and acidic residues" evidence="1">
    <location>
        <begin position="1"/>
        <end position="10"/>
    </location>
</feature>
<reference evidence="3 4" key="1">
    <citation type="submission" date="2019-07" db="EMBL/GenBank/DDBJ databases">
        <authorList>
            <person name="Zhao L.H."/>
        </authorList>
    </citation>
    <scope>NUCLEOTIDE SEQUENCE [LARGE SCALE GENOMIC DNA]</scope>
    <source>
        <strain evidence="3 4">Co35</strain>
    </source>
</reference>
<accession>A0A554S6S7</accession>
<evidence type="ECO:0000313" key="3">
    <source>
        <dbReference type="EMBL" id="TSD62058.1"/>
    </source>
</evidence>
<keyword evidence="4" id="KW-1185">Reference proteome</keyword>
<dbReference type="OrthoDB" id="5188303at2"/>
<name>A0A554S6S7_9ACTN</name>
<feature type="domain" description="SseB protein N-terminal" evidence="2">
    <location>
        <begin position="28"/>
        <end position="141"/>
    </location>
</feature>
<dbReference type="RefSeq" id="WP_143914003.1">
    <property type="nucleotide sequence ID" value="NZ_VLNT01000011.1"/>
</dbReference>
<organism evidence="3 4">
    <name type="scientific">Aeromicrobium piscarium</name>
    <dbReference type="NCBI Taxonomy" id="2590901"/>
    <lineage>
        <taxon>Bacteria</taxon>
        <taxon>Bacillati</taxon>
        <taxon>Actinomycetota</taxon>
        <taxon>Actinomycetes</taxon>
        <taxon>Propionibacteriales</taxon>
        <taxon>Nocardioidaceae</taxon>
        <taxon>Aeromicrobium</taxon>
    </lineage>
</organism>
<dbReference type="AlphaFoldDB" id="A0A554S6S7"/>
<dbReference type="Pfam" id="PF07179">
    <property type="entry name" value="SseB"/>
    <property type="match status" value="1"/>
</dbReference>